<proteinExistence type="predicted"/>
<dbReference type="GeneID" id="26739587"/>
<dbReference type="Proteomes" id="UP000062768">
    <property type="component" value="Chromosome I"/>
</dbReference>
<evidence type="ECO:0000259" key="1">
    <source>
        <dbReference type="Pfam" id="PF05168"/>
    </source>
</evidence>
<dbReference type="Gene3D" id="1.20.120.330">
    <property type="entry name" value="Nucleotidyltransferases domain 2"/>
    <property type="match status" value="1"/>
</dbReference>
<dbReference type="AlphaFoldDB" id="A0A089ZAI6"/>
<dbReference type="PATRIC" id="fig|2162.10.peg.1404"/>
<dbReference type="Pfam" id="PF05168">
    <property type="entry name" value="HEPN"/>
    <property type="match status" value="1"/>
</dbReference>
<reference evidence="3" key="2">
    <citation type="submission" date="2014-09" db="EMBL/GenBank/DDBJ databases">
        <authorList>
            <person name="Bishop-Lilly K.A."/>
            <person name="Broomall S.M."/>
            <person name="Chain P.S."/>
            <person name="Chertkov O."/>
            <person name="Coyne S.R."/>
            <person name="Daligault H.E."/>
            <person name="Davenport K.W."/>
            <person name="Erkkila T."/>
            <person name="Frey K.G."/>
            <person name="Gibbons H.S."/>
            <person name="Gu W."/>
            <person name="Jaissle J."/>
            <person name="Johnson S.L."/>
            <person name="Koroleva G.I."/>
            <person name="Ladner J.T."/>
            <person name="Lo C.-C."/>
            <person name="Minogue T.D."/>
            <person name="Munk C."/>
            <person name="Palacios G.F."/>
            <person name="Redden C.L."/>
            <person name="Rosenzweig C.N."/>
            <person name="Scholz M.B."/>
            <person name="Teshima H."/>
            <person name="Xu Y."/>
        </authorList>
    </citation>
    <scope>NUCLEOTIDE SEQUENCE</scope>
    <source>
        <strain evidence="3">Mb9</strain>
    </source>
</reference>
<dbReference type="EMBL" id="CP006933">
    <property type="protein sequence ID" value="AIS31816.1"/>
    <property type="molecule type" value="Genomic_DNA"/>
</dbReference>
<evidence type="ECO:0000313" key="4">
    <source>
        <dbReference type="Proteomes" id="UP000029661"/>
    </source>
</evidence>
<dbReference type="RefSeq" id="WP_048085033.1">
    <property type="nucleotide sequence ID" value="NZ_CP006933.1"/>
</dbReference>
<sequence>MVDLDMERAKNLLKSAEDLYEQGDLAGVAGLGYAAFESALMALTNKINGKDYSSHRSRKNRAKEILQGHEKQMDLLWEIRNIDFYGNVKLGHQKREISQEEIENGLASVKEIIKEIDEIIKE</sequence>
<evidence type="ECO:0000313" key="5">
    <source>
        <dbReference type="Proteomes" id="UP000062768"/>
    </source>
</evidence>
<evidence type="ECO:0000313" key="3">
    <source>
        <dbReference type="EMBL" id="CEL24979.1"/>
    </source>
</evidence>
<protein>
    <submittedName>
        <fullName evidence="2">HEPN domain-containing protein</fullName>
    </submittedName>
</protein>
<accession>A0A089ZAI6</accession>
<organism evidence="2 4">
    <name type="scientific">Methanobacterium formicicum</name>
    <dbReference type="NCBI Taxonomy" id="2162"/>
    <lineage>
        <taxon>Archaea</taxon>
        <taxon>Methanobacteriati</taxon>
        <taxon>Methanobacteriota</taxon>
        <taxon>Methanomada group</taxon>
        <taxon>Methanobacteria</taxon>
        <taxon>Methanobacteriales</taxon>
        <taxon>Methanobacteriaceae</taxon>
        <taxon>Methanobacterium</taxon>
    </lineage>
</organism>
<dbReference type="KEGG" id="mfc:BRM9_1000"/>
<dbReference type="EMBL" id="LN734822">
    <property type="protein sequence ID" value="CEL24979.1"/>
    <property type="molecule type" value="Genomic_DNA"/>
</dbReference>
<dbReference type="InterPro" id="IPR007842">
    <property type="entry name" value="HEPN_dom"/>
</dbReference>
<evidence type="ECO:0000313" key="2">
    <source>
        <dbReference type="EMBL" id="AIS31816.1"/>
    </source>
</evidence>
<dbReference type="Proteomes" id="UP000029661">
    <property type="component" value="Chromosome"/>
</dbReference>
<dbReference type="STRING" id="2162.BRM9_1000"/>
<name>A0A089ZAI6_METFO</name>
<gene>
    <name evidence="2" type="ORF">BRM9_1000</name>
    <name evidence="3" type="ORF">MB9_1342</name>
</gene>
<keyword evidence="5" id="KW-1185">Reference proteome</keyword>
<reference evidence="2" key="1">
    <citation type="submission" date="2013-12" db="EMBL/GenBank/DDBJ databases">
        <title>The complete genome sequence of Methanobacterium sp. BRM9.</title>
        <authorList>
            <consortium name="Pastoral Greenhouse Gas Research Consortium"/>
            <person name="Kelly W.J."/>
            <person name="Leahy S.C."/>
            <person name="Perry R."/>
            <person name="Li D."/>
            <person name="Altermann E."/>
            <person name="Lambie S.C."/>
            <person name="Attwood G.T."/>
        </authorList>
    </citation>
    <scope>NUCLEOTIDE SEQUENCE [LARGE SCALE GENOMIC DNA]</scope>
    <source>
        <strain evidence="2">BRM9</strain>
    </source>
</reference>
<feature type="domain" description="HEPN" evidence="1">
    <location>
        <begin position="6"/>
        <end position="118"/>
    </location>
</feature>